<name>A0A9W8NW48_9AGAR</name>
<dbReference type="EMBL" id="JANVFU010000011">
    <property type="protein sequence ID" value="KAJ3741986.1"/>
    <property type="molecule type" value="Genomic_DNA"/>
</dbReference>
<comment type="caution">
    <text evidence="1">The sequence shown here is derived from an EMBL/GenBank/DDBJ whole genome shotgun (WGS) entry which is preliminary data.</text>
</comment>
<organism evidence="1 2">
    <name type="scientific">Lentinula detonsa</name>
    <dbReference type="NCBI Taxonomy" id="2804962"/>
    <lineage>
        <taxon>Eukaryota</taxon>
        <taxon>Fungi</taxon>
        <taxon>Dikarya</taxon>
        <taxon>Basidiomycota</taxon>
        <taxon>Agaricomycotina</taxon>
        <taxon>Agaricomycetes</taxon>
        <taxon>Agaricomycetidae</taxon>
        <taxon>Agaricales</taxon>
        <taxon>Marasmiineae</taxon>
        <taxon>Omphalotaceae</taxon>
        <taxon>Lentinula</taxon>
    </lineage>
</organism>
<reference evidence="1 2" key="1">
    <citation type="journal article" date="2023" name="Proc. Natl. Acad. Sci. U.S.A.">
        <title>A global phylogenomic analysis of the shiitake genus Lentinula.</title>
        <authorList>
            <person name="Sierra-Patev S."/>
            <person name="Min B."/>
            <person name="Naranjo-Ortiz M."/>
            <person name="Looney B."/>
            <person name="Konkel Z."/>
            <person name="Slot J.C."/>
            <person name="Sakamoto Y."/>
            <person name="Steenwyk J.L."/>
            <person name="Rokas A."/>
            <person name="Carro J."/>
            <person name="Camarero S."/>
            <person name="Ferreira P."/>
            <person name="Molpeceres G."/>
            <person name="Ruiz-Duenas F.J."/>
            <person name="Serrano A."/>
            <person name="Henrissat B."/>
            <person name="Drula E."/>
            <person name="Hughes K.W."/>
            <person name="Mata J.L."/>
            <person name="Ishikawa N.K."/>
            <person name="Vargas-Isla R."/>
            <person name="Ushijima S."/>
            <person name="Smith C.A."/>
            <person name="Donoghue J."/>
            <person name="Ahrendt S."/>
            <person name="Andreopoulos W."/>
            <person name="He G."/>
            <person name="LaButti K."/>
            <person name="Lipzen A."/>
            <person name="Ng V."/>
            <person name="Riley R."/>
            <person name="Sandor L."/>
            <person name="Barry K."/>
            <person name="Martinez A.T."/>
            <person name="Xiao Y."/>
            <person name="Gibbons J.G."/>
            <person name="Terashima K."/>
            <person name="Grigoriev I.V."/>
            <person name="Hibbett D."/>
        </authorList>
    </citation>
    <scope>NUCLEOTIDE SEQUENCE [LARGE SCALE GENOMIC DNA]</scope>
    <source>
        <strain evidence="1 2">TFB7810</strain>
    </source>
</reference>
<proteinExistence type="predicted"/>
<accession>A0A9W8NW48</accession>
<keyword evidence="2" id="KW-1185">Reference proteome</keyword>
<evidence type="ECO:0000313" key="1">
    <source>
        <dbReference type="EMBL" id="KAJ3741986.1"/>
    </source>
</evidence>
<evidence type="ECO:0000313" key="2">
    <source>
        <dbReference type="Proteomes" id="UP001142393"/>
    </source>
</evidence>
<protein>
    <submittedName>
        <fullName evidence="1">Uncharacterized protein</fullName>
    </submittedName>
</protein>
<dbReference type="AlphaFoldDB" id="A0A9W8NW48"/>
<gene>
    <name evidence="1" type="ORF">DFH05DRAFT_268500</name>
</gene>
<sequence>MARLNYSSSDASSSSPPADRNLLLDCAGTTDASIHGQAIQKHEYDSYDDFCMVLRDRLGMTDWEAIKGGCSNDPLKPKKFSYVSNWRNKVDTSNLTILVPPSPSFHSFDSPSSPVASIDPSRLCVTSIPPSESENYSPSSGTGQLESIYERYIYANGEVPIDLCEIYDTQFARMLDEASEAKSSSSVSISPDASPEVYVPSPKVTSLAYTSPKKTARFRNLSSAIRWLPTRIKYTILSQAAQRASRK</sequence>
<dbReference type="Proteomes" id="UP001142393">
    <property type="component" value="Unassembled WGS sequence"/>
</dbReference>